<dbReference type="Gene3D" id="1.10.150.20">
    <property type="entry name" value="5' to 3' exonuclease, C-terminal subdomain"/>
    <property type="match status" value="1"/>
</dbReference>
<evidence type="ECO:0000256" key="1">
    <source>
        <dbReference type="ARBA" id="ARBA00012417"/>
    </source>
</evidence>
<evidence type="ECO:0000313" key="9">
    <source>
        <dbReference type="Proteomes" id="UP000789572"/>
    </source>
</evidence>
<dbReference type="GO" id="GO:0003887">
    <property type="term" value="F:DNA-directed DNA polymerase activity"/>
    <property type="evidence" value="ECO:0007669"/>
    <property type="project" value="UniProtKB-KW"/>
</dbReference>
<keyword evidence="9" id="KW-1185">Reference proteome</keyword>
<keyword evidence="2" id="KW-0808">Transferase</keyword>
<dbReference type="Proteomes" id="UP000789572">
    <property type="component" value="Unassembled WGS sequence"/>
</dbReference>
<sequence length="1079" mass="123872">MPNVLYRIEKNSIVSRLYRTVLQQPRILLSRRTFANIVENKNDDAASVKEITNGFDVVMLPDWLYKQVFPGQTKRPTVPPARERVAKQHLEKQGLLGKATEPVPHLTEFQLPKLCGNTIAEHFWKIGEEQARPIREIALNFSKIDLPQRPQEHEWLFRANWTRYVSGKKPKSVKFPDEELLCFDTEVAIKDDAHHPLLAVAASPTAWYCWISPRLIEHRKMLKLEKTKRKKIKNEATEPPKKRKKALGYLIPMGKRDKYRLIVGHNVGYDRARIKEEYNANITCNRFLDTMALHIAVSGLCTQQRPSWIKFDKATEEEDNDYLLEAKDFKKVYDVSSMNSLANVAKFHSQVQLDKSQRDYFVTGSLDEIADPEVLPQLISYCASDVEATHVVYRKVFPRFLELCPHPVSFAGIIHMGNMFLTTSSDWDRYIKAAESVYLEQSSFIKKSLIKLANQALRKWKKDPKSIQKNHWLKQLDWSPPSPKARKLVNYPKWYRDCHCNKTNELNLSARSRFAPILLELSWMGYPMYHSKIYGWMFRVPSEDTGFSTKAKKLVFKTSPDDEDYEERYATDTEGHYYKIPHKDGDNARCGSPLAKHYISAFENKILSSGYPEAREALSMNAACSYWISARERIKSQMVIYGNREDIEDLGFKMAKCKTPGMILPQTLTMGTITRRAVEKTWLTASNVKKNRIGSELKAMIQAPVGYKFVGADVDSEELWIASLIGDSSFKSHGATAMGWMTLQGTKAAGTDMHSRTAKILGISRDHAKIFNYGRIYGAGLKFAIQLLRQFNENIAEEEAQQRVEELYRQTKGSRFFTKGNHTSFWYGGSESFMFNNLEDIATDENPKTPVLKCCITDALKSQVVKNEYMTSRINWAVQSSGVDYLHLLLVSMEYLIKKYDINARFMLSVHDEIRYLVNDKDVFRTTLALQISNLWTRVMFSHMLGIQDLPLSVAFFSSIDIDHVLRKEVDMDCKTVSFPKAIEQGVSVTIQKILETVNTLGGENSQDEILPKLDEKSTKFIEPLQLKKDDLTSLRMQAATTEDEVRTELLGSSKSMHSRGRPKKSHPNSERVNMCFLN</sequence>
<keyword evidence="3" id="KW-0548">Nucleotidyltransferase</keyword>
<evidence type="ECO:0000256" key="4">
    <source>
        <dbReference type="ARBA" id="ARBA00022932"/>
    </source>
</evidence>
<evidence type="ECO:0000256" key="6">
    <source>
        <dbReference type="SAM" id="MobiDB-lite"/>
    </source>
</evidence>
<dbReference type="InterPro" id="IPR002297">
    <property type="entry name" value="DNA-dir_DNA_pol_A_mt"/>
</dbReference>
<protein>
    <recommendedName>
        <fullName evidence="1">DNA-directed DNA polymerase</fullName>
        <ecNumber evidence="1">2.7.7.7</ecNumber>
    </recommendedName>
    <alternativeName>
        <fullName evidence="5">Mitochondrial DNA polymerase catalytic subunit</fullName>
    </alternativeName>
</protein>
<feature type="domain" description="DNA-directed DNA polymerase family A palm" evidence="7">
    <location>
        <begin position="694"/>
        <end position="922"/>
    </location>
</feature>
<dbReference type="PANTHER" id="PTHR10267">
    <property type="entry name" value="DNA POLYMERASE SUBUNIT GAMMA-1"/>
    <property type="match status" value="1"/>
</dbReference>
<proteinExistence type="predicted"/>
<dbReference type="PANTHER" id="PTHR10267:SF0">
    <property type="entry name" value="DNA POLYMERASE SUBUNIT GAMMA-1"/>
    <property type="match status" value="1"/>
</dbReference>
<dbReference type="Pfam" id="PF18136">
    <property type="entry name" value="DNApol_Exo"/>
    <property type="match status" value="1"/>
</dbReference>
<comment type="caution">
    <text evidence="8">The sequence shown here is derived from an EMBL/GenBank/DDBJ whole genome shotgun (WGS) entry which is preliminary data.</text>
</comment>
<dbReference type="SMART" id="SM00482">
    <property type="entry name" value="POLAc"/>
    <property type="match status" value="1"/>
</dbReference>
<dbReference type="SUPFAM" id="SSF53098">
    <property type="entry name" value="Ribonuclease H-like"/>
    <property type="match status" value="1"/>
</dbReference>
<evidence type="ECO:0000256" key="3">
    <source>
        <dbReference type="ARBA" id="ARBA00022695"/>
    </source>
</evidence>
<dbReference type="Gene3D" id="3.30.420.390">
    <property type="match status" value="2"/>
</dbReference>
<organism evidence="8 9">
    <name type="scientific">Paraglomus occultum</name>
    <dbReference type="NCBI Taxonomy" id="144539"/>
    <lineage>
        <taxon>Eukaryota</taxon>
        <taxon>Fungi</taxon>
        <taxon>Fungi incertae sedis</taxon>
        <taxon>Mucoromycota</taxon>
        <taxon>Glomeromycotina</taxon>
        <taxon>Glomeromycetes</taxon>
        <taxon>Paraglomerales</taxon>
        <taxon>Paraglomeraceae</taxon>
        <taxon>Paraglomus</taxon>
    </lineage>
</organism>
<evidence type="ECO:0000313" key="8">
    <source>
        <dbReference type="EMBL" id="CAG8462272.1"/>
    </source>
</evidence>
<evidence type="ECO:0000259" key="7">
    <source>
        <dbReference type="SMART" id="SM00482"/>
    </source>
</evidence>
<feature type="compositionally biased region" description="Basic residues" evidence="6">
    <location>
        <begin position="1057"/>
        <end position="1067"/>
    </location>
</feature>
<accession>A0A9N8Z2Y4</accession>
<dbReference type="Gene3D" id="3.30.70.370">
    <property type="match status" value="1"/>
</dbReference>
<evidence type="ECO:0000256" key="2">
    <source>
        <dbReference type="ARBA" id="ARBA00022679"/>
    </source>
</evidence>
<dbReference type="InterPro" id="IPR043502">
    <property type="entry name" value="DNA/RNA_pol_sf"/>
</dbReference>
<dbReference type="EMBL" id="CAJVPJ010000034">
    <property type="protein sequence ID" value="CAG8462272.1"/>
    <property type="molecule type" value="Genomic_DNA"/>
</dbReference>
<dbReference type="InterPro" id="IPR001098">
    <property type="entry name" value="DNA-dir_DNA_pol_A_palm_dom"/>
</dbReference>
<dbReference type="EC" id="2.7.7.7" evidence="1"/>
<dbReference type="AlphaFoldDB" id="A0A9N8Z2Y4"/>
<dbReference type="GO" id="GO:0003677">
    <property type="term" value="F:DNA binding"/>
    <property type="evidence" value="ECO:0007669"/>
    <property type="project" value="InterPro"/>
</dbReference>
<dbReference type="GO" id="GO:0005760">
    <property type="term" value="C:gamma DNA polymerase complex"/>
    <property type="evidence" value="ECO:0007669"/>
    <property type="project" value="InterPro"/>
</dbReference>
<feature type="region of interest" description="Disordered" evidence="6">
    <location>
        <begin position="1043"/>
        <end position="1079"/>
    </location>
</feature>
<dbReference type="InterPro" id="IPR019760">
    <property type="entry name" value="DNA-dir_DNA_pol_A_CS"/>
</dbReference>
<dbReference type="GO" id="GO:0008408">
    <property type="term" value="F:3'-5' exonuclease activity"/>
    <property type="evidence" value="ECO:0007669"/>
    <property type="project" value="TreeGrafter"/>
</dbReference>
<dbReference type="GO" id="GO:0006264">
    <property type="term" value="P:mitochondrial DNA replication"/>
    <property type="evidence" value="ECO:0007669"/>
    <property type="project" value="TreeGrafter"/>
</dbReference>
<dbReference type="PROSITE" id="PS00447">
    <property type="entry name" value="DNA_POLYMERASE_A"/>
    <property type="match status" value="1"/>
</dbReference>
<dbReference type="SUPFAM" id="SSF56672">
    <property type="entry name" value="DNA/RNA polymerases"/>
    <property type="match status" value="1"/>
</dbReference>
<dbReference type="InterPro" id="IPR041336">
    <property type="entry name" value="DNApol_Exo"/>
</dbReference>
<reference evidence="8" key="1">
    <citation type="submission" date="2021-06" db="EMBL/GenBank/DDBJ databases">
        <authorList>
            <person name="Kallberg Y."/>
            <person name="Tangrot J."/>
            <person name="Rosling A."/>
        </authorList>
    </citation>
    <scope>NUCLEOTIDE SEQUENCE</scope>
    <source>
        <strain evidence="8">IA702</strain>
    </source>
</reference>
<dbReference type="Pfam" id="PF00476">
    <property type="entry name" value="DNA_pol_A"/>
    <property type="match status" value="1"/>
</dbReference>
<dbReference type="InterPro" id="IPR012337">
    <property type="entry name" value="RNaseH-like_sf"/>
</dbReference>
<keyword evidence="4" id="KW-0239">DNA-directed DNA polymerase</keyword>
<gene>
    <name evidence="8" type="ORF">POCULU_LOCUS623</name>
</gene>
<dbReference type="PRINTS" id="PR00867">
    <property type="entry name" value="DNAPOLG"/>
</dbReference>
<evidence type="ECO:0000256" key="5">
    <source>
        <dbReference type="ARBA" id="ARBA00031966"/>
    </source>
</evidence>
<name>A0A9N8Z2Y4_9GLOM</name>
<dbReference type="OrthoDB" id="5588663at2759"/>